<evidence type="ECO:0000256" key="4">
    <source>
        <dbReference type="ARBA" id="ARBA00022737"/>
    </source>
</evidence>
<dbReference type="InterPro" id="IPR011989">
    <property type="entry name" value="ARM-like"/>
</dbReference>
<comment type="subcellular location">
    <subcellularLocation>
        <location evidence="1">Vacuole membrane</location>
        <topology evidence="1">Lipid-anchor</topology>
    </subcellularLocation>
</comment>
<dbReference type="EMBL" id="HBFB01036387">
    <property type="protein sequence ID" value="CAD8696276.1"/>
    <property type="molecule type" value="Transcribed_RNA"/>
</dbReference>
<organism evidence="9">
    <name type="scientific">Chlamydomonas leiostraca</name>
    <dbReference type="NCBI Taxonomy" id="1034604"/>
    <lineage>
        <taxon>Eukaryota</taxon>
        <taxon>Viridiplantae</taxon>
        <taxon>Chlorophyta</taxon>
        <taxon>core chlorophytes</taxon>
        <taxon>Chlorophyceae</taxon>
        <taxon>CS clade</taxon>
        <taxon>Chlamydomonadales</taxon>
        <taxon>Chlamydomonadaceae</taxon>
        <taxon>Chlamydomonas</taxon>
    </lineage>
</organism>
<keyword evidence="4" id="KW-0677">Repeat</keyword>
<dbReference type="PANTHER" id="PTHR47249:SF1">
    <property type="entry name" value="VACUOLAR PROTEIN 8"/>
    <property type="match status" value="1"/>
</dbReference>
<dbReference type="PANTHER" id="PTHR47249">
    <property type="entry name" value="VACUOLAR PROTEIN 8"/>
    <property type="match status" value="1"/>
</dbReference>
<dbReference type="GO" id="GO:0043495">
    <property type="term" value="F:protein-membrane adaptor activity"/>
    <property type="evidence" value="ECO:0007669"/>
    <property type="project" value="InterPro"/>
</dbReference>
<protein>
    <recommendedName>
        <fullName evidence="7">Vacuolar protein 8</fullName>
    </recommendedName>
</protein>
<dbReference type="AlphaFoldDB" id="A0A7S0X1G5"/>
<keyword evidence="3" id="KW-0926">Vacuole</keyword>
<dbReference type="InterPro" id="IPR000225">
    <property type="entry name" value="Armadillo"/>
</dbReference>
<dbReference type="Gene3D" id="1.25.10.10">
    <property type="entry name" value="Leucine-rich Repeat Variant"/>
    <property type="match status" value="3"/>
</dbReference>
<gene>
    <name evidence="9" type="ORF">CLEI1391_LOCUS20463</name>
</gene>
<proteinExistence type="inferred from homology"/>
<dbReference type="InterPro" id="IPR045156">
    <property type="entry name" value="Vac8"/>
</dbReference>
<feature type="region of interest" description="Disordered" evidence="8">
    <location>
        <begin position="386"/>
        <end position="406"/>
    </location>
</feature>
<evidence type="ECO:0000256" key="3">
    <source>
        <dbReference type="ARBA" id="ARBA00022554"/>
    </source>
</evidence>
<evidence type="ECO:0000256" key="1">
    <source>
        <dbReference type="ARBA" id="ARBA00004592"/>
    </source>
</evidence>
<name>A0A7S0X1G5_9CHLO</name>
<evidence type="ECO:0000313" key="9">
    <source>
        <dbReference type="EMBL" id="CAD8696276.1"/>
    </source>
</evidence>
<dbReference type="SUPFAM" id="SSF48371">
    <property type="entry name" value="ARM repeat"/>
    <property type="match status" value="1"/>
</dbReference>
<comment type="similarity">
    <text evidence="2">Belongs to the beta-catenin family.</text>
</comment>
<dbReference type="SMART" id="SM00185">
    <property type="entry name" value="ARM"/>
    <property type="match status" value="5"/>
</dbReference>
<evidence type="ECO:0000256" key="2">
    <source>
        <dbReference type="ARBA" id="ARBA00005462"/>
    </source>
</evidence>
<keyword evidence="6" id="KW-0449">Lipoprotein</keyword>
<evidence type="ECO:0000256" key="6">
    <source>
        <dbReference type="ARBA" id="ARBA00023288"/>
    </source>
</evidence>
<keyword evidence="5" id="KW-0472">Membrane</keyword>
<feature type="compositionally biased region" description="Low complexity" evidence="8">
    <location>
        <begin position="386"/>
        <end position="402"/>
    </location>
</feature>
<feature type="region of interest" description="Disordered" evidence="8">
    <location>
        <begin position="1"/>
        <end position="32"/>
    </location>
</feature>
<accession>A0A7S0X1G5</accession>
<dbReference type="GO" id="GO:0071562">
    <property type="term" value="P:nucleus-vacuole junction assembly"/>
    <property type="evidence" value="ECO:0007669"/>
    <property type="project" value="InterPro"/>
</dbReference>
<dbReference type="InterPro" id="IPR016024">
    <property type="entry name" value="ARM-type_fold"/>
</dbReference>
<evidence type="ECO:0000256" key="8">
    <source>
        <dbReference type="SAM" id="MobiDB-lite"/>
    </source>
</evidence>
<evidence type="ECO:0000256" key="7">
    <source>
        <dbReference type="ARBA" id="ARBA00026209"/>
    </source>
</evidence>
<sequence length="612" mass="62600">MVPSPSGCPSPSRFAPSPRKTRAREAVESSAQAGGYDEEVPLLVAALPHKDATLVDRALTQLCELTLWQQPNQREVAELGGPSLLVQLIKSRLRFVQHAGSATSGQQFTGPADQDVDVQAVLKALNVLMNLSANDDLATRIAAVPGCVNMLVGLLSHAHQPLAVYAARCLINITHSSPDAQAAALNAGILPPVVAMLLGSSPSPPPASDDSYAANAKLACWLLANLTSSHGSRTREEVLAQPRVVARVVHLATPGSAQAPVVVMACAVLANVARHSPRAQSALADAGALAALADHLGAPGRTQPSSLVLASVLQALSALVMDHAANTAALVARKGLAAQLGALLEARTSPFECDSDDSALVLAAHCLVHVLGHMLCNGGEGSSGKSATAAAAGGAGRPAAGGPDVVDGRASVMVREEQQAHGGGAEASSSGQGQAVYISLSAAARAVGVELPAVLPMLRKDSSEALSPIQAAELRHQVSHVLLPKLRSPNFRAAATAAACIYHLCAACGGPAAREARRLMADGALVAQLLTNCGSGDPALALACLAVLDVLSAEPMCVSVMMSSGWLQAMMPLLGHDDALVRRWSERALCSLYIASGSGKSPTSPSVSVMEH</sequence>
<dbReference type="GO" id="GO:0005774">
    <property type="term" value="C:vacuolar membrane"/>
    <property type="evidence" value="ECO:0007669"/>
    <property type="project" value="UniProtKB-SubCell"/>
</dbReference>
<evidence type="ECO:0000256" key="5">
    <source>
        <dbReference type="ARBA" id="ARBA00023136"/>
    </source>
</evidence>
<reference evidence="9" key="1">
    <citation type="submission" date="2021-01" db="EMBL/GenBank/DDBJ databases">
        <authorList>
            <person name="Corre E."/>
            <person name="Pelletier E."/>
            <person name="Niang G."/>
            <person name="Scheremetjew M."/>
            <person name="Finn R."/>
            <person name="Kale V."/>
            <person name="Holt S."/>
            <person name="Cochrane G."/>
            <person name="Meng A."/>
            <person name="Brown T."/>
            <person name="Cohen L."/>
        </authorList>
    </citation>
    <scope>NUCLEOTIDE SEQUENCE</scope>
    <source>
        <strain evidence="9">SAG 11-49</strain>
    </source>
</reference>